<protein>
    <submittedName>
        <fullName evidence="3">Uncharacterized protein</fullName>
    </submittedName>
</protein>
<feature type="transmembrane region" description="Helical" evidence="2">
    <location>
        <begin position="112"/>
        <end position="131"/>
    </location>
</feature>
<name>A0A9Q0QF11_SALPP</name>
<evidence type="ECO:0000313" key="4">
    <source>
        <dbReference type="Proteomes" id="UP001151532"/>
    </source>
</evidence>
<dbReference type="InterPro" id="IPR021995">
    <property type="entry name" value="DUF3593"/>
</dbReference>
<evidence type="ECO:0000313" key="3">
    <source>
        <dbReference type="EMBL" id="KAJ6705443.1"/>
    </source>
</evidence>
<proteinExistence type="predicted"/>
<dbReference type="EMBL" id="JAPFFK010000016">
    <property type="protein sequence ID" value="KAJ6705443.1"/>
    <property type="molecule type" value="Genomic_DNA"/>
</dbReference>
<dbReference type="Pfam" id="PF12159">
    <property type="entry name" value="DUF3593"/>
    <property type="match status" value="1"/>
</dbReference>
<keyword evidence="2" id="KW-0472">Membrane</keyword>
<evidence type="ECO:0000256" key="2">
    <source>
        <dbReference type="SAM" id="Phobius"/>
    </source>
</evidence>
<feature type="transmembrane region" description="Helical" evidence="2">
    <location>
        <begin position="151"/>
        <end position="168"/>
    </location>
</feature>
<feature type="transmembrane region" description="Helical" evidence="2">
    <location>
        <begin position="81"/>
        <end position="100"/>
    </location>
</feature>
<dbReference type="AlphaFoldDB" id="A0A9Q0QF11"/>
<keyword evidence="2" id="KW-1133">Transmembrane helix</keyword>
<dbReference type="PANTHER" id="PTHR35473:SF3">
    <property type="entry name" value="1-ACYL-SN-GLYCEROL-3-PHOSPHATE ACYLTRANSFERASE"/>
    <property type="match status" value="1"/>
</dbReference>
<reference evidence="3" key="2">
    <citation type="journal article" date="2023" name="Int. J. Mol. Sci.">
        <title>De Novo Assembly and Annotation of 11 Diverse Shrub Willow (Salix) Genomes Reveals Novel Gene Organization in Sex-Linked Regions.</title>
        <authorList>
            <person name="Hyden B."/>
            <person name="Feng K."/>
            <person name="Yates T.B."/>
            <person name="Jawdy S."/>
            <person name="Cereghino C."/>
            <person name="Smart L.B."/>
            <person name="Muchero W."/>
        </authorList>
    </citation>
    <scope>NUCLEOTIDE SEQUENCE</scope>
    <source>
        <tissue evidence="3">Shoot tip</tissue>
    </source>
</reference>
<organism evidence="3 4">
    <name type="scientific">Salix purpurea</name>
    <name type="common">Purple osier willow</name>
    <dbReference type="NCBI Taxonomy" id="77065"/>
    <lineage>
        <taxon>Eukaryota</taxon>
        <taxon>Viridiplantae</taxon>
        <taxon>Streptophyta</taxon>
        <taxon>Embryophyta</taxon>
        <taxon>Tracheophyta</taxon>
        <taxon>Spermatophyta</taxon>
        <taxon>Magnoliopsida</taxon>
        <taxon>eudicotyledons</taxon>
        <taxon>Gunneridae</taxon>
        <taxon>Pentapetalae</taxon>
        <taxon>rosids</taxon>
        <taxon>fabids</taxon>
        <taxon>Malpighiales</taxon>
        <taxon>Salicaceae</taxon>
        <taxon>Saliceae</taxon>
        <taxon>Salix</taxon>
    </lineage>
</organism>
<dbReference type="OrthoDB" id="424673at2759"/>
<keyword evidence="4" id="KW-1185">Reference proteome</keyword>
<dbReference type="PANTHER" id="PTHR35473">
    <property type="entry name" value="1-ACYL-SN-GLYCEROL-3-PHOSPHATE ACYLTRANSFERASE"/>
    <property type="match status" value="1"/>
</dbReference>
<evidence type="ECO:0000256" key="1">
    <source>
        <dbReference type="SAM" id="MobiDB-lite"/>
    </source>
</evidence>
<accession>A0A9Q0QF11</accession>
<feature type="region of interest" description="Disordered" evidence="1">
    <location>
        <begin position="171"/>
        <end position="193"/>
    </location>
</feature>
<sequence length="193" mass="21176">MMISFSQPVCGVPSSLIPVSYVGSSYFLQNLPRDPFRVGKDFYLAEKTRLGGCKRKKRVVCGAGLIFPVDPWAPNIDSQSIASQLFAFSLFPYIGFLYYITKSKSAPKLTLFGFYFLLAFVGATIPAGIYAKVHYGTSLSNVDWLHGGAESLLTLTNLFIVMGLRQALANENAPKKSSSDPVSEIEEEKKPSV</sequence>
<keyword evidence="2" id="KW-0812">Transmembrane</keyword>
<dbReference type="Proteomes" id="UP001151532">
    <property type="component" value="Chromosome 3"/>
</dbReference>
<gene>
    <name evidence="3" type="ORF">OIU79_010190</name>
</gene>
<reference evidence="3" key="1">
    <citation type="submission" date="2022-11" db="EMBL/GenBank/DDBJ databases">
        <authorList>
            <person name="Hyden B.L."/>
            <person name="Feng K."/>
            <person name="Yates T."/>
            <person name="Jawdy S."/>
            <person name="Smart L.B."/>
            <person name="Muchero W."/>
        </authorList>
    </citation>
    <scope>NUCLEOTIDE SEQUENCE</scope>
    <source>
        <tissue evidence="3">Shoot tip</tissue>
    </source>
</reference>
<comment type="caution">
    <text evidence="3">The sequence shown here is derived from an EMBL/GenBank/DDBJ whole genome shotgun (WGS) entry which is preliminary data.</text>
</comment>